<dbReference type="SUPFAM" id="SSF52540">
    <property type="entry name" value="P-loop containing nucleoside triphosphate hydrolases"/>
    <property type="match status" value="1"/>
</dbReference>
<gene>
    <name evidence="10" type="ORF">A3Q56_06846</name>
</gene>
<dbReference type="Pfam" id="PF00271">
    <property type="entry name" value="Helicase_C"/>
    <property type="match status" value="1"/>
</dbReference>
<dbReference type="AlphaFoldDB" id="A0A177ATY0"/>
<evidence type="ECO:0000256" key="6">
    <source>
        <dbReference type="ARBA" id="ARBA00022884"/>
    </source>
</evidence>
<dbReference type="PROSITE" id="PS51194">
    <property type="entry name" value="HELICASE_CTER"/>
    <property type="match status" value="1"/>
</dbReference>
<keyword evidence="6" id="KW-0694">RNA-binding</keyword>
<evidence type="ECO:0000256" key="5">
    <source>
        <dbReference type="ARBA" id="ARBA00022840"/>
    </source>
</evidence>
<evidence type="ECO:0000256" key="7">
    <source>
        <dbReference type="ARBA" id="ARBA00047984"/>
    </source>
</evidence>
<keyword evidence="8" id="KW-0472">Membrane</keyword>
<dbReference type="PANTHER" id="PTHR47959">
    <property type="entry name" value="ATP-DEPENDENT RNA HELICASE RHLE-RELATED"/>
    <property type="match status" value="1"/>
</dbReference>
<proteinExistence type="predicted"/>
<protein>
    <recommendedName>
        <fullName evidence="1">RNA helicase</fullName>
        <ecNumber evidence="1">3.6.4.13</ecNumber>
    </recommendedName>
</protein>
<dbReference type="PANTHER" id="PTHR47959:SF15">
    <property type="entry name" value="RNA HELICASE"/>
    <property type="match status" value="1"/>
</dbReference>
<evidence type="ECO:0000256" key="3">
    <source>
        <dbReference type="ARBA" id="ARBA00022801"/>
    </source>
</evidence>
<comment type="caution">
    <text evidence="10">The sequence shown here is derived from an EMBL/GenBank/DDBJ whole genome shotgun (WGS) entry which is preliminary data.</text>
</comment>
<name>A0A177ATY0_9BILA</name>
<evidence type="ECO:0000256" key="1">
    <source>
        <dbReference type="ARBA" id="ARBA00012552"/>
    </source>
</evidence>
<dbReference type="EMBL" id="LWCA01001288">
    <property type="protein sequence ID" value="OAF65445.1"/>
    <property type="molecule type" value="Genomic_DNA"/>
</dbReference>
<dbReference type="GO" id="GO:0016787">
    <property type="term" value="F:hydrolase activity"/>
    <property type="evidence" value="ECO:0007669"/>
    <property type="project" value="UniProtKB-KW"/>
</dbReference>
<dbReference type="InterPro" id="IPR027417">
    <property type="entry name" value="P-loop_NTPase"/>
</dbReference>
<sequence length="273" mass="31272">MTINRLSCLKKLAIMGVYDDNPNVDQKLVYVSTERGKTEQLKYLFSEGVKTPVLIFVQNKNRVNQLYDYLLENLTDLKVSKLHSGLTQQERDDACINLRLGKVHITVCTDVLSRGLDFRCINTVVNYDFPSTSTTYIHRIGRTGRAGRKGVAYTYFTDDDRPYLKRIANVMYKAGCDVPQYIMDMATPTISTIKKLLKGPKRKKIGSMKRFTFFRKKSILLITVHSFTLIFQFAALFSESWLRSINTSIGIWKTCLWTVHQSKCHSVVPGKVC</sequence>
<evidence type="ECO:0000256" key="2">
    <source>
        <dbReference type="ARBA" id="ARBA00022741"/>
    </source>
</evidence>
<dbReference type="Gene3D" id="3.40.50.300">
    <property type="entry name" value="P-loop containing nucleotide triphosphate hydrolases"/>
    <property type="match status" value="1"/>
</dbReference>
<evidence type="ECO:0000313" key="10">
    <source>
        <dbReference type="EMBL" id="OAF65445.1"/>
    </source>
</evidence>
<comment type="catalytic activity">
    <reaction evidence="7">
        <text>ATP + H2O = ADP + phosphate + H(+)</text>
        <dbReference type="Rhea" id="RHEA:13065"/>
        <dbReference type="ChEBI" id="CHEBI:15377"/>
        <dbReference type="ChEBI" id="CHEBI:15378"/>
        <dbReference type="ChEBI" id="CHEBI:30616"/>
        <dbReference type="ChEBI" id="CHEBI:43474"/>
        <dbReference type="ChEBI" id="CHEBI:456216"/>
        <dbReference type="EC" id="3.6.4.13"/>
    </reaction>
</comment>
<feature type="transmembrane region" description="Helical" evidence="8">
    <location>
        <begin position="218"/>
        <end position="237"/>
    </location>
</feature>
<dbReference type="GO" id="GO:0005524">
    <property type="term" value="F:ATP binding"/>
    <property type="evidence" value="ECO:0007669"/>
    <property type="project" value="UniProtKB-KW"/>
</dbReference>
<accession>A0A177ATY0</accession>
<reference evidence="10 11" key="1">
    <citation type="submission" date="2016-04" db="EMBL/GenBank/DDBJ databases">
        <title>The genome of Intoshia linei affirms orthonectids as highly simplified spiralians.</title>
        <authorList>
            <person name="Mikhailov K.V."/>
            <person name="Slusarev G.S."/>
            <person name="Nikitin M.A."/>
            <person name="Logacheva M.D."/>
            <person name="Penin A."/>
            <person name="Aleoshin V."/>
            <person name="Panchin Y.V."/>
        </authorList>
    </citation>
    <scope>NUCLEOTIDE SEQUENCE [LARGE SCALE GENOMIC DNA]</scope>
    <source>
        <strain evidence="10">Intl2013</strain>
        <tissue evidence="10">Whole animal</tissue>
    </source>
</reference>
<dbReference type="SMART" id="SM00490">
    <property type="entry name" value="HELICc"/>
    <property type="match status" value="1"/>
</dbReference>
<organism evidence="10 11">
    <name type="scientific">Intoshia linei</name>
    <dbReference type="NCBI Taxonomy" id="1819745"/>
    <lineage>
        <taxon>Eukaryota</taxon>
        <taxon>Metazoa</taxon>
        <taxon>Spiralia</taxon>
        <taxon>Lophotrochozoa</taxon>
        <taxon>Mesozoa</taxon>
        <taxon>Orthonectida</taxon>
        <taxon>Rhopaluridae</taxon>
        <taxon>Intoshia</taxon>
    </lineage>
</organism>
<keyword evidence="3" id="KW-0378">Hydrolase</keyword>
<evidence type="ECO:0000259" key="9">
    <source>
        <dbReference type="PROSITE" id="PS51194"/>
    </source>
</evidence>
<keyword evidence="11" id="KW-1185">Reference proteome</keyword>
<dbReference type="GO" id="GO:0005829">
    <property type="term" value="C:cytosol"/>
    <property type="evidence" value="ECO:0007669"/>
    <property type="project" value="TreeGrafter"/>
</dbReference>
<dbReference type="InterPro" id="IPR050079">
    <property type="entry name" value="DEAD_box_RNA_helicase"/>
</dbReference>
<dbReference type="InterPro" id="IPR001650">
    <property type="entry name" value="Helicase_C-like"/>
</dbReference>
<dbReference type="OrthoDB" id="360161at2759"/>
<dbReference type="GO" id="GO:0003724">
    <property type="term" value="F:RNA helicase activity"/>
    <property type="evidence" value="ECO:0007669"/>
    <property type="project" value="UniProtKB-EC"/>
</dbReference>
<keyword evidence="8" id="KW-1133">Transmembrane helix</keyword>
<keyword evidence="2" id="KW-0547">Nucleotide-binding</keyword>
<evidence type="ECO:0000256" key="8">
    <source>
        <dbReference type="SAM" id="Phobius"/>
    </source>
</evidence>
<dbReference type="Proteomes" id="UP000078046">
    <property type="component" value="Unassembled WGS sequence"/>
</dbReference>
<dbReference type="EC" id="3.6.4.13" evidence="1"/>
<keyword evidence="8" id="KW-0812">Transmembrane</keyword>
<keyword evidence="4" id="KW-0347">Helicase</keyword>
<evidence type="ECO:0000313" key="11">
    <source>
        <dbReference type="Proteomes" id="UP000078046"/>
    </source>
</evidence>
<dbReference type="GO" id="GO:0003723">
    <property type="term" value="F:RNA binding"/>
    <property type="evidence" value="ECO:0007669"/>
    <property type="project" value="UniProtKB-KW"/>
</dbReference>
<evidence type="ECO:0000256" key="4">
    <source>
        <dbReference type="ARBA" id="ARBA00022806"/>
    </source>
</evidence>
<keyword evidence="5" id="KW-0067">ATP-binding</keyword>
<feature type="domain" description="Helicase C-terminal" evidence="9">
    <location>
        <begin position="23"/>
        <end position="186"/>
    </location>
</feature>
<dbReference type="CDD" id="cd18787">
    <property type="entry name" value="SF2_C_DEAD"/>
    <property type="match status" value="1"/>
</dbReference>